<dbReference type="RefSeq" id="WP_108984259.1">
    <property type="nucleotide sequence ID" value="NZ_BFBR01000002.1"/>
</dbReference>
<dbReference type="CDD" id="cd07983">
    <property type="entry name" value="LPLAT_DUF374-like"/>
    <property type="match status" value="1"/>
</dbReference>
<sequence length="256" mass="27841">MSKKLSRAFFRSSPVQWGFALFLAAWMILVRVTTRWTYIGRDLAEPVWQSGKGVVWCYWHSRIMGAHSIWPRNVQPMLMLISLSPDGQFVARAAELVGRQVVRGSSSKKKADGETEDKGALQAFRQMLSHAVKGGCVGVTPDGPRGPRMRAQMGAVRVAKMAKVPLLPSAFAVKGAAYAKSWDRFHLPPLFSRGVIVFGAPIHIPPKADEAALEQVRLALETALTAAMQEADRLVGGPVIEPGPVAKAHPADEVPA</sequence>
<keyword evidence="3" id="KW-1185">Reference proteome</keyword>
<dbReference type="EMBL" id="BFBR01000002">
    <property type="protein sequence ID" value="GBF57419.1"/>
    <property type="molecule type" value="Genomic_DNA"/>
</dbReference>
<reference evidence="2 3" key="1">
    <citation type="journal article" date="2018" name="Genome Announc.">
        <title>Draft Genome Sequence of "Candidatus Phycosocius bacilliformis," an Alphaproteobacterial Ectosymbiont of the Hydrocarbon-Producing Green Alga Botryococcus braunii.</title>
        <authorList>
            <person name="Tanabe Y."/>
            <person name="Yamaguchi H."/>
            <person name="Watanabe M.M."/>
        </authorList>
    </citation>
    <scope>NUCLEOTIDE SEQUENCE [LARGE SCALE GENOMIC DNA]</scope>
    <source>
        <strain evidence="2 3">BOTRYCO-2</strain>
    </source>
</reference>
<organism evidence="2 3">
    <name type="scientific">Candidatus Phycosocius bacilliformis</name>
    <dbReference type="NCBI Taxonomy" id="1445552"/>
    <lineage>
        <taxon>Bacteria</taxon>
        <taxon>Pseudomonadati</taxon>
        <taxon>Pseudomonadota</taxon>
        <taxon>Alphaproteobacteria</taxon>
        <taxon>Caulobacterales</taxon>
        <taxon>Caulobacterales incertae sedis</taxon>
        <taxon>Candidatus Phycosocius</taxon>
    </lineage>
</organism>
<dbReference type="Pfam" id="PF04028">
    <property type="entry name" value="DUF374"/>
    <property type="match status" value="1"/>
</dbReference>
<dbReference type="OrthoDB" id="9810508at2"/>
<comment type="caution">
    <text evidence="2">The sequence shown here is derived from an EMBL/GenBank/DDBJ whole genome shotgun (WGS) entry which is preliminary data.</text>
</comment>
<accession>A0A2P2E8N0</accession>
<evidence type="ECO:0000313" key="3">
    <source>
        <dbReference type="Proteomes" id="UP000245086"/>
    </source>
</evidence>
<dbReference type="Proteomes" id="UP000245086">
    <property type="component" value="Unassembled WGS sequence"/>
</dbReference>
<dbReference type="SUPFAM" id="SSF69593">
    <property type="entry name" value="Glycerol-3-phosphate (1)-acyltransferase"/>
    <property type="match status" value="1"/>
</dbReference>
<proteinExistence type="predicted"/>
<protein>
    <recommendedName>
        <fullName evidence="1">DUF374 domain-containing protein</fullName>
    </recommendedName>
</protein>
<dbReference type="InterPro" id="IPR007172">
    <property type="entry name" value="DUF374"/>
</dbReference>
<gene>
    <name evidence="2" type="ORF">PbB2_01086</name>
</gene>
<name>A0A2P2E8N0_9PROT</name>
<evidence type="ECO:0000259" key="1">
    <source>
        <dbReference type="Pfam" id="PF04028"/>
    </source>
</evidence>
<evidence type="ECO:0000313" key="2">
    <source>
        <dbReference type="EMBL" id="GBF57419.1"/>
    </source>
</evidence>
<feature type="domain" description="DUF374" evidence="1">
    <location>
        <begin position="75"/>
        <end position="148"/>
    </location>
</feature>
<dbReference type="AlphaFoldDB" id="A0A2P2E8N0"/>